<dbReference type="AlphaFoldDB" id="B9REQ5"/>
<dbReference type="eggNOG" id="ENOG502S013">
    <property type="taxonomic scope" value="Eukaryota"/>
</dbReference>
<evidence type="ECO:0000256" key="1">
    <source>
        <dbReference type="SAM" id="SignalP"/>
    </source>
</evidence>
<feature type="signal peptide" evidence="1">
    <location>
        <begin position="1"/>
        <end position="23"/>
    </location>
</feature>
<dbReference type="KEGG" id="rcu:8289349"/>
<sequence length="204" mass="22213">MAIVKKFCFLALFLVLLPTIALGDNRSTPILDAICNEVECGKGTCKGDILKPLGYVCECESGWARSPDADVNDTLQFLPCVYPKCTLNYDGCQPAPPTPPEKTVPLNSSFYDPCYWMFCGEGTCTKNSTYNHLCTCKSGFSNLLDVPYFPCYSPCTIGSDCASLGIKVSNSESSPGTNPASSILPGKFRWMIIVLVSILMVLRK</sequence>
<organism evidence="2 3">
    <name type="scientific">Ricinus communis</name>
    <name type="common">Castor bean</name>
    <dbReference type="NCBI Taxonomy" id="3988"/>
    <lineage>
        <taxon>Eukaryota</taxon>
        <taxon>Viridiplantae</taxon>
        <taxon>Streptophyta</taxon>
        <taxon>Embryophyta</taxon>
        <taxon>Tracheophyta</taxon>
        <taxon>Spermatophyta</taxon>
        <taxon>Magnoliopsida</taxon>
        <taxon>eudicotyledons</taxon>
        <taxon>Gunneridae</taxon>
        <taxon>Pentapetalae</taxon>
        <taxon>rosids</taxon>
        <taxon>fabids</taxon>
        <taxon>Malpighiales</taxon>
        <taxon>Euphorbiaceae</taxon>
        <taxon>Acalyphoideae</taxon>
        <taxon>Acalypheae</taxon>
        <taxon>Ricinus</taxon>
    </lineage>
</organism>
<dbReference type="InParanoid" id="B9REQ5"/>
<evidence type="ECO:0008006" key="4">
    <source>
        <dbReference type="Google" id="ProtNLM"/>
    </source>
</evidence>
<dbReference type="EMBL" id="EQ973777">
    <property type="protein sequence ID" value="EEF49676.1"/>
    <property type="molecule type" value="Genomic_DNA"/>
</dbReference>
<gene>
    <name evidence="2" type="ORF">RCOM_1427790</name>
</gene>
<keyword evidence="3" id="KW-1185">Reference proteome</keyword>
<dbReference type="Proteomes" id="UP000008311">
    <property type="component" value="Unassembled WGS sequence"/>
</dbReference>
<name>B9REQ5_RICCO</name>
<proteinExistence type="predicted"/>
<evidence type="ECO:0000313" key="2">
    <source>
        <dbReference type="EMBL" id="EEF49676.1"/>
    </source>
</evidence>
<accession>B9REQ5</accession>
<dbReference type="STRING" id="3988.B9REQ5"/>
<evidence type="ECO:0000313" key="3">
    <source>
        <dbReference type="Proteomes" id="UP000008311"/>
    </source>
</evidence>
<keyword evidence="1" id="KW-0732">Signal</keyword>
<dbReference type="PANTHER" id="PTHR33881">
    <property type="entry name" value="NEUROGENIC LOCUS NOTCH-LIKE PROTEIN"/>
    <property type="match status" value="1"/>
</dbReference>
<dbReference type="OrthoDB" id="1914642at2759"/>
<dbReference type="PANTHER" id="PTHR33881:SF10">
    <property type="entry name" value="SLIT HOMOLOG 2 PROTEIN-LIKE"/>
    <property type="match status" value="1"/>
</dbReference>
<reference evidence="3" key="1">
    <citation type="journal article" date="2010" name="Nat. Biotechnol.">
        <title>Draft genome sequence of the oilseed species Ricinus communis.</title>
        <authorList>
            <person name="Chan A.P."/>
            <person name="Crabtree J."/>
            <person name="Zhao Q."/>
            <person name="Lorenzi H."/>
            <person name="Orvis J."/>
            <person name="Puiu D."/>
            <person name="Melake-Berhan A."/>
            <person name="Jones K.M."/>
            <person name="Redman J."/>
            <person name="Chen G."/>
            <person name="Cahoon E.B."/>
            <person name="Gedil M."/>
            <person name="Stanke M."/>
            <person name="Haas B.J."/>
            <person name="Wortman J.R."/>
            <person name="Fraser-Liggett C.M."/>
            <person name="Ravel J."/>
            <person name="Rabinowicz P.D."/>
        </authorList>
    </citation>
    <scope>NUCLEOTIDE SEQUENCE [LARGE SCALE GENOMIC DNA]</scope>
    <source>
        <strain evidence="3">cv. Hale</strain>
    </source>
</reference>
<dbReference type="OMA" id="TGMVMWS"/>
<feature type="chain" id="PRO_5002888342" description="EGF-like domain-containing protein" evidence="1">
    <location>
        <begin position="24"/>
        <end position="204"/>
    </location>
</feature>
<protein>
    <recommendedName>
        <fullName evidence="4">EGF-like domain-containing protein</fullName>
    </recommendedName>
</protein>